<evidence type="ECO:0000313" key="6">
    <source>
        <dbReference type="Proteomes" id="UP000596902"/>
    </source>
</evidence>
<dbReference type="GeneID" id="62206135"/>
<dbReference type="Pfam" id="PF10584">
    <property type="entry name" value="Proteasome_A_N"/>
    <property type="match status" value="1"/>
</dbReference>
<dbReference type="InterPro" id="IPR023332">
    <property type="entry name" value="Proteasome_alpha-type"/>
</dbReference>
<reference evidence="5" key="1">
    <citation type="submission" date="2020-01" db="EMBL/GenBank/DDBJ databases">
        <authorList>
            <person name="Feng Z.H.Z."/>
        </authorList>
    </citation>
    <scope>NUCLEOTIDE SEQUENCE</scope>
    <source>
        <strain evidence="5">CBS107.38</strain>
    </source>
</reference>
<dbReference type="GO" id="GO:0006511">
    <property type="term" value="P:ubiquitin-dependent protein catabolic process"/>
    <property type="evidence" value="ECO:0007669"/>
    <property type="project" value="InterPro"/>
</dbReference>
<evidence type="ECO:0000259" key="4">
    <source>
        <dbReference type="PROSITE" id="PS00388"/>
    </source>
</evidence>
<sequence length="625" mass="68233">MRGRIAPTGFENAARDSEDRNVCGRCDLRSSVLMPLQWVSGTGDALLGALTSIGTGYDLSNSVFSPDGRNFQVEYAVKAVENGGTAVGIKCKDGVVLALEKLVSSKLLKPGANKRIATVDRNMGIVSSGLLPDGRHFVSRARDEAAQWRQMYKAPIPSSSLADRMGSYAQAYTLYSSVRPFGITAILAGWDSEAELPVDGQVGSGPAVGSGGKKEGAKHGGPSLYMIEPSGLYWGYYGAATGKGRQVAKSELEKLNLAEGQLSLEEGVKEAARIIYVAHDDNKDKEFELEMTWISSLDGPTKGRHEEVPKDIREEAEKLAKKALEGDDDDDEDEEKMEDLKTKSTTSISTIRHASLPPPTLPLSNQLLFAIMPPTLILIRHAQAEHNATSDWSIRDPPLTELGEQQSRELHESLKASKIGNEVELIVVSAQRRTLQTATIGLDWLIKRGTKVIPDANWQENADKPCDTGTPIDQISKEFPQYDFSVVDPSFPDKTTGGAKNPYAFTEKAILARGQRCLKDLYSRPEKVIAVVSHSGFLRTGVCNRMFFNADWRVFEFDEDEMKKNAGFFVLKESEETEKKGGGMGRSDIGVFGIVPGDFPPEVEEEIAANKAQVDDEATKQNPSA</sequence>
<dbReference type="SUPFAM" id="SSF56235">
    <property type="entry name" value="N-terminal nucleophile aminohydrolases (Ntn hydrolases)"/>
    <property type="match status" value="1"/>
</dbReference>
<feature type="region of interest" description="Disordered" evidence="3">
    <location>
        <begin position="202"/>
        <end position="221"/>
    </location>
</feature>
<dbReference type="Pfam" id="PF00300">
    <property type="entry name" value="His_Phos_1"/>
    <property type="match status" value="1"/>
</dbReference>
<dbReference type="PROSITE" id="PS51475">
    <property type="entry name" value="PROTEASOME_ALPHA_2"/>
    <property type="match status" value="1"/>
</dbReference>
<dbReference type="InterPro" id="IPR001353">
    <property type="entry name" value="Proteasome_sua/b"/>
</dbReference>
<dbReference type="CDD" id="cd07067">
    <property type="entry name" value="HP_PGM_like"/>
    <property type="match status" value="1"/>
</dbReference>
<dbReference type="RefSeq" id="XP_038784458.1">
    <property type="nucleotide sequence ID" value="XM_038932957.1"/>
</dbReference>
<comment type="similarity">
    <text evidence="2">Belongs to the peptidase T1A family.</text>
</comment>
<keyword evidence="6" id="KW-1185">Reference proteome</keyword>
<reference evidence="5" key="2">
    <citation type="submission" date="2020-08" db="EMBL/GenBank/DDBJ databases">
        <title>Draft Genome Sequence of Cumin Blight Pathogen Alternaria burnsii.</title>
        <authorList>
            <person name="Feng Z."/>
        </authorList>
    </citation>
    <scope>NUCLEOTIDE SEQUENCE</scope>
    <source>
        <strain evidence="5">CBS107.38</strain>
    </source>
</reference>
<organism evidence="5 6">
    <name type="scientific">Alternaria burnsii</name>
    <dbReference type="NCBI Taxonomy" id="1187904"/>
    <lineage>
        <taxon>Eukaryota</taxon>
        <taxon>Fungi</taxon>
        <taxon>Dikarya</taxon>
        <taxon>Ascomycota</taxon>
        <taxon>Pezizomycotina</taxon>
        <taxon>Dothideomycetes</taxon>
        <taxon>Pleosporomycetidae</taxon>
        <taxon>Pleosporales</taxon>
        <taxon>Pleosporineae</taxon>
        <taxon>Pleosporaceae</taxon>
        <taxon>Alternaria</taxon>
        <taxon>Alternaria sect. Alternaria</taxon>
    </lineage>
</organism>
<dbReference type="InterPro" id="IPR029055">
    <property type="entry name" value="Ntn_hydrolases_N"/>
</dbReference>
<dbReference type="Gene3D" id="3.60.20.10">
    <property type="entry name" value="Glutamine Phosphoribosylpyrophosphate, subunit 1, domain 1"/>
    <property type="match status" value="1"/>
</dbReference>
<dbReference type="SMART" id="SM00948">
    <property type="entry name" value="Proteasome_A_N"/>
    <property type="match status" value="1"/>
</dbReference>
<dbReference type="Proteomes" id="UP000596902">
    <property type="component" value="Unassembled WGS sequence"/>
</dbReference>
<evidence type="ECO:0000313" key="5">
    <source>
        <dbReference type="EMBL" id="KAF7674144.1"/>
    </source>
</evidence>
<accession>A0A8H7B0K4</accession>
<proteinExistence type="inferred from homology"/>
<evidence type="ECO:0000256" key="3">
    <source>
        <dbReference type="SAM" id="MobiDB-lite"/>
    </source>
</evidence>
<feature type="compositionally biased region" description="Gly residues" evidence="3">
    <location>
        <begin position="202"/>
        <end position="211"/>
    </location>
</feature>
<dbReference type="InterPro" id="IPR029033">
    <property type="entry name" value="His_PPase_superfam"/>
</dbReference>
<dbReference type="Pfam" id="PF00227">
    <property type="entry name" value="Proteasome"/>
    <property type="match status" value="2"/>
</dbReference>
<protein>
    <submittedName>
        <fullName evidence="5">Proteasome subunit alpha type-3</fullName>
    </submittedName>
</protein>
<feature type="region of interest" description="Disordered" evidence="3">
    <location>
        <begin position="322"/>
        <end position="345"/>
    </location>
</feature>
<dbReference type="SUPFAM" id="SSF53254">
    <property type="entry name" value="Phosphoglycerate mutase-like"/>
    <property type="match status" value="1"/>
</dbReference>
<feature type="compositionally biased region" description="Acidic residues" evidence="3">
    <location>
        <begin position="326"/>
        <end position="337"/>
    </location>
</feature>
<dbReference type="PROSITE" id="PS00388">
    <property type="entry name" value="PROTEASOME_ALPHA_1"/>
    <property type="match status" value="1"/>
</dbReference>
<dbReference type="FunFam" id="3.60.20.10:FF:000044">
    <property type="entry name" value="Probable proteasome subunit alpha type-7"/>
    <property type="match status" value="1"/>
</dbReference>
<gene>
    <name evidence="5" type="ORF">GT037_007910</name>
</gene>
<dbReference type="Gene3D" id="3.40.50.1240">
    <property type="entry name" value="Phosphoglycerate mutase-like"/>
    <property type="match status" value="1"/>
</dbReference>
<evidence type="ECO:0000256" key="1">
    <source>
        <dbReference type="ARBA" id="ARBA00022942"/>
    </source>
</evidence>
<dbReference type="InterPro" id="IPR000426">
    <property type="entry name" value="Proteasome_asu_N"/>
</dbReference>
<dbReference type="SMART" id="SM00855">
    <property type="entry name" value="PGAM"/>
    <property type="match status" value="1"/>
</dbReference>
<keyword evidence="1 2" id="KW-0647">Proteasome</keyword>
<dbReference type="CDD" id="cd03751">
    <property type="entry name" value="proteasome_alpha_type_3"/>
    <property type="match status" value="1"/>
</dbReference>
<dbReference type="EMBL" id="JAAABM010000011">
    <property type="protein sequence ID" value="KAF7674144.1"/>
    <property type="molecule type" value="Genomic_DNA"/>
</dbReference>
<dbReference type="GO" id="GO:0019773">
    <property type="term" value="C:proteasome core complex, alpha-subunit complex"/>
    <property type="evidence" value="ECO:0007669"/>
    <property type="project" value="UniProtKB-UniRule"/>
</dbReference>
<feature type="domain" description="Proteasome alpha-type subunits" evidence="4">
    <location>
        <begin position="57"/>
        <end position="79"/>
    </location>
</feature>
<dbReference type="PANTHER" id="PTHR11599">
    <property type="entry name" value="PROTEASOME SUBUNIT ALPHA/BETA"/>
    <property type="match status" value="1"/>
</dbReference>
<dbReference type="AlphaFoldDB" id="A0A8H7B0K4"/>
<dbReference type="InterPro" id="IPR050115">
    <property type="entry name" value="Proteasome_alpha"/>
</dbReference>
<evidence type="ECO:0000256" key="2">
    <source>
        <dbReference type="PROSITE-ProRule" id="PRU00808"/>
    </source>
</evidence>
<name>A0A8H7B0K4_9PLEO</name>
<dbReference type="InterPro" id="IPR013078">
    <property type="entry name" value="His_Pase_superF_clade-1"/>
</dbReference>
<comment type="caution">
    <text evidence="5">The sequence shown here is derived from an EMBL/GenBank/DDBJ whole genome shotgun (WGS) entry which is preliminary data.</text>
</comment>